<dbReference type="PROSITE" id="PS00118">
    <property type="entry name" value="PA2_HIS"/>
    <property type="match status" value="1"/>
</dbReference>
<feature type="chain" id="PRO_5026723324" description="phospholipase A2" evidence="11">
    <location>
        <begin position="22"/>
        <end position="730"/>
    </location>
</feature>
<dbReference type="GO" id="GO:0046872">
    <property type="term" value="F:metal ion binding"/>
    <property type="evidence" value="ECO:0007669"/>
    <property type="project" value="UniProtKB-KW"/>
</dbReference>
<keyword evidence="13" id="KW-1185">Reference proteome</keyword>
<evidence type="ECO:0000256" key="5">
    <source>
        <dbReference type="ARBA" id="ARBA00022723"/>
    </source>
</evidence>
<dbReference type="PANTHER" id="PTHR12253">
    <property type="entry name" value="RH14732P"/>
    <property type="match status" value="1"/>
</dbReference>
<evidence type="ECO:0000256" key="6">
    <source>
        <dbReference type="ARBA" id="ARBA00022801"/>
    </source>
</evidence>
<dbReference type="Gene3D" id="1.20.90.10">
    <property type="entry name" value="Phospholipase A2 domain"/>
    <property type="match status" value="2"/>
</dbReference>
<dbReference type="SUPFAM" id="SSF48619">
    <property type="entry name" value="Phospholipase A2, PLA2"/>
    <property type="match status" value="2"/>
</dbReference>
<dbReference type="EC" id="3.1.1.4" evidence="3"/>
<dbReference type="SMART" id="SM00085">
    <property type="entry name" value="PA2c"/>
    <property type="match status" value="1"/>
</dbReference>
<dbReference type="InterPro" id="IPR016090">
    <property type="entry name" value="PLA2-like_dom"/>
</dbReference>
<evidence type="ECO:0000256" key="3">
    <source>
        <dbReference type="ARBA" id="ARBA00013278"/>
    </source>
</evidence>
<evidence type="ECO:0000256" key="2">
    <source>
        <dbReference type="ARBA" id="ARBA00004613"/>
    </source>
</evidence>
<evidence type="ECO:0000313" key="14">
    <source>
        <dbReference type="RefSeq" id="XP_029296352.1"/>
    </source>
</evidence>
<dbReference type="GeneID" id="115013926"/>
<dbReference type="FunFam" id="1.20.90.10:FF:000002">
    <property type="entry name" value="Phospholipase A2 group III"/>
    <property type="match status" value="1"/>
</dbReference>
<proteinExistence type="predicted"/>
<dbReference type="KEGG" id="cgob:115013926"/>
<dbReference type="OrthoDB" id="10059604at2759"/>
<evidence type="ECO:0000256" key="1">
    <source>
        <dbReference type="ARBA" id="ARBA00001913"/>
    </source>
</evidence>
<reference evidence="14" key="1">
    <citation type="submission" date="2025-08" db="UniProtKB">
        <authorList>
            <consortium name="RefSeq"/>
        </authorList>
    </citation>
    <scope>IDENTIFICATION</scope>
</reference>
<comment type="subcellular location">
    <subcellularLocation>
        <location evidence="2">Secreted</location>
    </subcellularLocation>
</comment>
<keyword evidence="11" id="KW-0732">Signal</keyword>
<dbReference type="RefSeq" id="XP_029296352.1">
    <property type="nucleotide sequence ID" value="XM_029440492.1"/>
</dbReference>
<feature type="domain" description="Phospholipase A2-like central" evidence="12">
    <location>
        <begin position="132"/>
        <end position="253"/>
    </location>
</feature>
<dbReference type="InterPro" id="IPR033113">
    <property type="entry name" value="PLA2_histidine"/>
</dbReference>
<evidence type="ECO:0000259" key="12">
    <source>
        <dbReference type="SMART" id="SM00085"/>
    </source>
</evidence>
<keyword evidence="9" id="KW-1015">Disulfide bond</keyword>
<keyword evidence="7" id="KW-0106">Calcium</keyword>
<feature type="region of interest" description="Disordered" evidence="10">
    <location>
        <begin position="535"/>
        <end position="569"/>
    </location>
</feature>
<organism evidence="13 14">
    <name type="scientific">Cottoperca gobio</name>
    <name type="common">Frogmouth</name>
    <name type="synonym">Aphritis gobio</name>
    <dbReference type="NCBI Taxonomy" id="56716"/>
    <lineage>
        <taxon>Eukaryota</taxon>
        <taxon>Metazoa</taxon>
        <taxon>Chordata</taxon>
        <taxon>Craniata</taxon>
        <taxon>Vertebrata</taxon>
        <taxon>Euteleostomi</taxon>
        <taxon>Actinopterygii</taxon>
        <taxon>Neopterygii</taxon>
        <taxon>Teleostei</taxon>
        <taxon>Neoteleostei</taxon>
        <taxon>Acanthomorphata</taxon>
        <taxon>Eupercaria</taxon>
        <taxon>Perciformes</taxon>
        <taxon>Notothenioidei</taxon>
        <taxon>Bovichtidae</taxon>
        <taxon>Cottoperca</taxon>
    </lineage>
</organism>
<dbReference type="AlphaFoldDB" id="A0A6J2QGD8"/>
<evidence type="ECO:0000256" key="4">
    <source>
        <dbReference type="ARBA" id="ARBA00022525"/>
    </source>
</evidence>
<dbReference type="Proteomes" id="UP000504630">
    <property type="component" value="Chromosome 9"/>
</dbReference>
<gene>
    <name evidence="14" type="primary">LOC115013926</name>
</gene>
<dbReference type="InterPro" id="IPR036444">
    <property type="entry name" value="PLipase_A2_dom_sf"/>
</dbReference>
<keyword evidence="5" id="KW-0479">Metal-binding</keyword>
<evidence type="ECO:0000256" key="9">
    <source>
        <dbReference type="ARBA" id="ARBA00023157"/>
    </source>
</evidence>
<keyword evidence="8" id="KW-0443">Lipid metabolism</keyword>
<dbReference type="GO" id="GO:0050482">
    <property type="term" value="P:arachidonate secretion"/>
    <property type="evidence" value="ECO:0007669"/>
    <property type="project" value="InterPro"/>
</dbReference>
<evidence type="ECO:0000313" key="13">
    <source>
        <dbReference type="Proteomes" id="UP000504630"/>
    </source>
</evidence>
<keyword evidence="4" id="KW-0964">Secreted</keyword>
<dbReference type="GO" id="GO:0006644">
    <property type="term" value="P:phospholipid metabolic process"/>
    <property type="evidence" value="ECO:0007669"/>
    <property type="project" value="InterPro"/>
</dbReference>
<dbReference type="Pfam" id="PF05826">
    <property type="entry name" value="Phospholip_A2_2"/>
    <property type="match status" value="2"/>
</dbReference>
<accession>A0A6J2QGD8</accession>
<comment type="cofactor">
    <cofactor evidence="1">
        <name>Ca(2+)</name>
        <dbReference type="ChEBI" id="CHEBI:29108"/>
    </cofactor>
</comment>
<sequence>MQIKCLLQVVLALSLHIHSKAQGVIGGHSCLRSRTADGGQTRVTFLREDASGVRSLYLSLWSEDTRLVTCEVNANPLVTETYRTRCYRSGTQGQEITPRFNISMLLAPDAPCALASSIVPKYTRRTRREVTVEKVRRKRAWIFPGTLWCGTGSKAAGYEQLGMFESADRCCREHDHCLHVILSFTVNYGVFNSNLFTVSHCDCDRRFRQCLLGVNDTISSMVGYSFFNILRVPCFKIKQKRQCTEMYWWGTCKGAKKAPYAVFKSPLPYTSDVTSKHSDKADSNMLTGSEGQHVTESFVINPLRKSPKGKHKCSARGDTLYLRRTKGKGCKRHMKLYTAEASQMPPMSRAHTTTPSTKMGLLNASKSSALTLNKKGVGQKKSSRKSAYPKLRSQVPLQVITSSYPPLTSTIQSTPSSTQKPTVQLHLPMSTTTVTNTAISGKKVPKQSHCCGFRVPLRGDTFQPHCKGCLEQKTISHKTTVTPSTTTYGLPLKVTTDRTLRLKKTTERPGQDSSKRLWSTTTSTTAVTTKLKIAASVHKDGKPQKQMDSPLLQKHTSQEPMGSTRSQNRNAERSLKLNIAFHNVTDNQLPCGSLKHLDECKYKIRPLKKKYDLQNNESKTAYHCDCTSRLAVQIESFKQPSIVPTLLMDFVSQYCFKLPKEKKCHRRKSCSGGFTTASDLLQALEMMEEKDAAEVRNSGNDRRRGIPARLYKRCLRLEREADVMVQLTGF</sequence>
<evidence type="ECO:0000256" key="11">
    <source>
        <dbReference type="SAM" id="SignalP"/>
    </source>
</evidence>
<evidence type="ECO:0000256" key="10">
    <source>
        <dbReference type="SAM" id="MobiDB-lite"/>
    </source>
</evidence>
<dbReference type="GO" id="GO:0004623">
    <property type="term" value="F:phospholipase A2 activity"/>
    <property type="evidence" value="ECO:0007669"/>
    <property type="project" value="UniProtKB-EC"/>
</dbReference>
<feature type="signal peptide" evidence="11">
    <location>
        <begin position="1"/>
        <end position="21"/>
    </location>
</feature>
<dbReference type="GO" id="GO:0005576">
    <property type="term" value="C:extracellular region"/>
    <property type="evidence" value="ECO:0007669"/>
    <property type="project" value="UniProtKB-SubCell"/>
</dbReference>
<feature type="compositionally biased region" description="Polar residues" evidence="10">
    <location>
        <begin position="554"/>
        <end position="569"/>
    </location>
</feature>
<evidence type="ECO:0000256" key="8">
    <source>
        <dbReference type="ARBA" id="ARBA00023098"/>
    </source>
</evidence>
<name>A0A6J2QGD8_COTGO</name>
<protein>
    <recommendedName>
        <fullName evidence="3">phospholipase A2</fullName>
        <ecNumber evidence="3">3.1.1.4</ecNumber>
    </recommendedName>
</protein>
<evidence type="ECO:0000256" key="7">
    <source>
        <dbReference type="ARBA" id="ARBA00022837"/>
    </source>
</evidence>
<keyword evidence="6" id="KW-0378">Hydrolase</keyword>
<dbReference type="CDD" id="cd04704">
    <property type="entry name" value="PLA2_bee_venom_like"/>
    <property type="match status" value="1"/>
</dbReference>
<dbReference type="InParanoid" id="A0A6J2QGD8"/>